<proteinExistence type="predicted"/>
<sequence>MIARRVSELAGYPSSFPHLFGEVHGARDGARPVPTDLMLTSAACHHLYPLIAATGATEDVCLSVDAMCYRGEATAEAGRLRSFHMYEIVRYGSATATDHWRDQALATAETTLRSLGLEVERYPANDPFFGRTGKYLASAQRSEHLKWELIAEVGDSTRQAIASVNYHKDHFGEAFGLRLTDGAGGHSACVAYGLDRILLALRHRHGPRSDSWPASPRALLGLRVGDGPHS</sequence>
<evidence type="ECO:0000313" key="1">
    <source>
        <dbReference type="EMBL" id="XDQ40251.1"/>
    </source>
</evidence>
<protein>
    <recommendedName>
        <fullName evidence="2">Aminoacyl-transfer RNA synthetases class-II family profile domain-containing protein</fullName>
    </recommendedName>
</protein>
<accession>A0AB39QCX1</accession>
<evidence type="ECO:0008006" key="2">
    <source>
        <dbReference type="Google" id="ProtNLM"/>
    </source>
</evidence>
<dbReference type="EMBL" id="CP163439">
    <property type="protein sequence ID" value="XDQ40251.1"/>
    <property type="molecule type" value="Genomic_DNA"/>
</dbReference>
<dbReference type="RefSeq" id="WP_369174957.1">
    <property type="nucleotide sequence ID" value="NZ_CP163439.1"/>
</dbReference>
<dbReference type="SUPFAM" id="SSF55681">
    <property type="entry name" value="Class II aaRS and biotin synthetases"/>
    <property type="match status" value="1"/>
</dbReference>
<gene>
    <name evidence="1" type="ORF">AB5J49_46850</name>
</gene>
<dbReference type="AlphaFoldDB" id="A0AB39QCX1"/>
<name>A0AB39QCX1_9ACTN</name>
<organism evidence="1">
    <name type="scientific">Streptomyces sp. R28</name>
    <dbReference type="NCBI Taxonomy" id="3238628"/>
    <lineage>
        <taxon>Bacteria</taxon>
        <taxon>Bacillati</taxon>
        <taxon>Actinomycetota</taxon>
        <taxon>Actinomycetes</taxon>
        <taxon>Kitasatosporales</taxon>
        <taxon>Streptomycetaceae</taxon>
        <taxon>Streptomyces</taxon>
    </lineage>
</organism>
<reference evidence="1" key="1">
    <citation type="submission" date="2024-07" db="EMBL/GenBank/DDBJ databases">
        <authorList>
            <person name="Yu S.T."/>
        </authorList>
    </citation>
    <scope>NUCLEOTIDE SEQUENCE</scope>
    <source>
        <strain evidence="1">R28</strain>
    </source>
</reference>
<dbReference type="Gene3D" id="3.30.930.10">
    <property type="entry name" value="Bira Bifunctional Protein, Domain 2"/>
    <property type="match status" value="1"/>
</dbReference>
<dbReference type="InterPro" id="IPR045864">
    <property type="entry name" value="aa-tRNA-synth_II/BPL/LPL"/>
</dbReference>